<sequence>MLAESIDAASQKGLQPQLAISPSRVEFNTDEVRSTKSVTVLNLGAEPMSVEVSVQNWDFDENNNYRALPPTPQSLDQWLIINPVRLTIPAKSQQTVRMAIRPKAKPMDGEHRAMIFFKQQQKEHSKGVNVQFNVGVPVYAFFGKTIENAVFHGMSYSKESQELTFDLTNKGNVYIRPEGVFRIVGKTSLSDEELLSQLKLNIGESQGKYIEQGKLNSKPVFSGERRTVKSALPLTKSLPDDYALVLKVDIAGTVYEKVYRVTNGK</sequence>
<dbReference type="Gene3D" id="2.60.40.10">
    <property type="entry name" value="Immunoglobulins"/>
    <property type="match status" value="1"/>
</dbReference>
<evidence type="ECO:0000259" key="1">
    <source>
        <dbReference type="Pfam" id="PF00345"/>
    </source>
</evidence>
<evidence type="ECO:0000313" key="2">
    <source>
        <dbReference type="EMBL" id="PXF63966.1"/>
    </source>
</evidence>
<accession>A0A318D3S6</accession>
<dbReference type="SUPFAM" id="SSF49354">
    <property type="entry name" value="PapD-like"/>
    <property type="match status" value="1"/>
</dbReference>
<dbReference type="InterPro" id="IPR016147">
    <property type="entry name" value="Pili_assmbl_chaperone_N"/>
</dbReference>
<dbReference type="InterPro" id="IPR008962">
    <property type="entry name" value="PapD-like_sf"/>
</dbReference>
<proteinExistence type="predicted"/>
<dbReference type="Proteomes" id="UP000247689">
    <property type="component" value="Unassembled WGS sequence"/>
</dbReference>
<keyword evidence="3" id="KW-1185">Reference proteome</keyword>
<dbReference type="InterPro" id="IPR013783">
    <property type="entry name" value="Ig-like_fold"/>
</dbReference>
<feature type="domain" description="Pili assembly chaperone N-terminal" evidence="1">
    <location>
        <begin position="18"/>
        <end position="129"/>
    </location>
</feature>
<comment type="caution">
    <text evidence="2">The sequence shown here is derived from an EMBL/GenBank/DDBJ whole genome shotgun (WGS) entry which is preliminary data.</text>
</comment>
<protein>
    <submittedName>
        <fullName evidence="2">Molecular chaperone</fullName>
    </submittedName>
</protein>
<gene>
    <name evidence="2" type="ORF">DL796_02155</name>
</gene>
<dbReference type="EMBL" id="QICH01000001">
    <property type="protein sequence ID" value="PXF63966.1"/>
    <property type="molecule type" value="Genomic_DNA"/>
</dbReference>
<name>A0A318D3S6_9GAMM</name>
<reference evidence="2 3" key="1">
    <citation type="submission" date="2018-05" db="EMBL/GenBank/DDBJ databases">
        <title>Kangiella spongicola genome sequence.</title>
        <authorList>
            <person name="Maclea K.S."/>
            <person name="Goen A.E."/>
            <person name="Kelley C."/>
            <person name="Underriner A."/>
            <person name="Silverwood T."/>
            <person name="Trachtenberg A.M."/>
        </authorList>
    </citation>
    <scope>NUCLEOTIDE SEQUENCE [LARGE SCALE GENOMIC DNA]</scope>
    <source>
        <strain evidence="2 3">ATCC BAA-2076</strain>
    </source>
</reference>
<organism evidence="2 3">
    <name type="scientific">Kangiella spongicola</name>
    <dbReference type="NCBI Taxonomy" id="796379"/>
    <lineage>
        <taxon>Bacteria</taxon>
        <taxon>Pseudomonadati</taxon>
        <taxon>Pseudomonadota</taxon>
        <taxon>Gammaproteobacteria</taxon>
        <taxon>Kangiellales</taxon>
        <taxon>Kangiellaceae</taxon>
        <taxon>Kangiella</taxon>
    </lineage>
</organism>
<dbReference type="GO" id="GO:0030288">
    <property type="term" value="C:outer membrane-bounded periplasmic space"/>
    <property type="evidence" value="ECO:0007669"/>
    <property type="project" value="InterPro"/>
</dbReference>
<dbReference type="GO" id="GO:0071555">
    <property type="term" value="P:cell wall organization"/>
    <property type="evidence" value="ECO:0007669"/>
    <property type="project" value="InterPro"/>
</dbReference>
<dbReference type="OrthoDB" id="511700at2"/>
<evidence type="ECO:0000313" key="3">
    <source>
        <dbReference type="Proteomes" id="UP000247689"/>
    </source>
</evidence>
<dbReference type="AlphaFoldDB" id="A0A318D3S6"/>
<dbReference type="Pfam" id="PF00345">
    <property type="entry name" value="PapD_N"/>
    <property type="match status" value="1"/>
</dbReference>